<dbReference type="PROSITE" id="PS00571">
    <property type="entry name" value="AMIDASES"/>
    <property type="match status" value="1"/>
</dbReference>
<sequence>MPRFVGCWRWPPTYSNLAAGSSFSARPGSGRYTRVSFKEYDDHDALGLAALVKKGEVSPAELLEEAITRAERVNPRLNAIVIGMNVLARERARGELPEGPFRGVPFLMKDMGTAYAGVPLQAASRLYRGNVPSRHAELTERFLRAGLVVFGKTNSPEFGILPTTEPELYGPTHNPWRLGYSPGGSSGGAAASVAAGIVPMAHGGDGGGSLRIPASCCGLFGFKPTRARNPVGPDVSETFFGFAAEHVLTRTVRDSAAALDATAGPESTAMYHAPAPYGGFLEALGAPPEKLKIAFTVEPFLSGGEAHPDNRRAVEEAAKLLEDLGHHVEPARPAFEARDFAKGFFLHFSAVVASELRAAESFLGRPARREDVELVTWLLGLVGRSTDAGTFVYYRRKLFEVQRAVAGFFQDYDVLLTPTIGRPPVPHGTLVAKGLEEGVQELVARLDRPELLRLPGLLDKAVDRAYAFSPYTPLFNVTGQPSASVPLHWNRDGLPIGTMLTARFGEDARLFRLCAQIEEARSFRARRAPVHASASPGLS</sequence>
<keyword evidence="4" id="KW-1185">Reference proteome</keyword>
<dbReference type="EMBL" id="WJIE01000004">
    <property type="protein sequence ID" value="MRG93657.1"/>
    <property type="molecule type" value="Genomic_DNA"/>
</dbReference>
<evidence type="ECO:0000313" key="4">
    <source>
        <dbReference type="Proteomes" id="UP000440224"/>
    </source>
</evidence>
<evidence type="ECO:0000256" key="1">
    <source>
        <dbReference type="ARBA" id="ARBA00009199"/>
    </source>
</evidence>
<proteinExistence type="inferred from homology"/>
<dbReference type="InterPro" id="IPR023631">
    <property type="entry name" value="Amidase_dom"/>
</dbReference>
<protein>
    <submittedName>
        <fullName evidence="3">Amidase</fullName>
    </submittedName>
</protein>
<evidence type="ECO:0000313" key="3">
    <source>
        <dbReference type="EMBL" id="MRG93657.1"/>
    </source>
</evidence>
<reference evidence="3 4" key="1">
    <citation type="submission" date="2019-10" db="EMBL/GenBank/DDBJ databases">
        <title>A soil myxobacterium in the family Polyangiaceae.</title>
        <authorList>
            <person name="Li Y."/>
            <person name="Wang J."/>
        </authorList>
    </citation>
    <scope>NUCLEOTIDE SEQUENCE [LARGE SCALE GENOMIC DNA]</scope>
    <source>
        <strain evidence="3 4">DSM 14734</strain>
    </source>
</reference>
<dbReference type="InterPro" id="IPR000120">
    <property type="entry name" value="Amidase"/>
</dbReference>
<dbReference type="OrthoDB" id="9811471at2"/>
<dbReference type="PANTHER" id="PTHR11895:SF7">
    <property type="entry name" value="GLUTAMYL-TRNA(GLN) AMIDOTRANSFERASE SUBUNIT A, MITOCHONDRIAL"/>
    <property type="match status" value="1"/>
</dbReference>
<accession>A0A6N7PPV4</accession>
<dbReference type="InterPro" id="IPR020556">
    <property type="entry name" value="Amidase_CS"/>
</dbReference>
<comment type="similarity">
    <text evidence="1">Belongs to the amidase family.</text>
</comment>
<dbReference type="GO" id="GO:0003824">
    <property type="term" value="F:catalytic activity"/>
    <property type="evidence" value="ECO:0007669"/>
    <property type="project" value="InterPro"/>
</dbReference>
<organism evidence="3 4">
    <name type="scientific">Polyangium spumosum</name>
    <dbReference type="NCBI Taxonomy" id="889282"/>
    <lineage>
        <taxon>Bacteria</taxon>
        <taxon>Pseudomonadati</taxon>
        <taxon>Myxococcota</taxon>
        <taxon>Polyangia</taxon>
        <taxon>Polyangiales</taxon>
        <taxon>Polyangiaceae</taxon>
        <taxon>Polyangium</taxon>
    </lineage>
</organism>
<dbReference type="PANTHER" id="PTHR11895">
    <property type="entry name" value="TRANSAMIDASE"/>
    <property type="match status" value="1"/>
</dbReference>
<feature type="domain" description="Amidase" evidence="2">
    <location>
        <begin position="61"/>
        <end position="510"/>
    </location>
</feature>
<evidence type="ECO:0000259" key="2">
    <source>
        <dbReference type="Pfam" id="PF01425"/>
    </source>
</evidence>
<dbReference type="SUPFAM" id="SSF75304">
    <property type="entry name" value="Amidase signature (AS) enzymes"/>
    <property type="match status" value="1"/>
</dbReference>
<dbReference type="Pfam" id="PF01425">
    <property type="entry name" value="Amidase"/>
    <property type="match status" value="1"/>
</dbReference>
<dbReference type="Gene3D" id="3.90.1300.10">
    <property type="entry name" value="Amidase signature (AS) domain"/>
    <property type="match status" value="1"/>
</dbReference>
<gene>
    <name evidence="3" type="ORF">GF068_17320</name>
</gene>
<name>A0A6N7PPV4_9BACT</name>
<dbReference type="AlphaFoldDB" id="A0A6N7PPV4"/>
<dbReference type="InterPro" id="IPR036928">
    <property type="entry name" value="AS_sf"/>
</dbReference>
<dbReference type="Proteomes" id="UP000440224">
    <property type="component" value="Unassembled WGS sequence"/>
</dbReference>
<comment type="caution">
    <text evidence="3">The sequence shown here is derived from an EMBL/GenBank/DDBJ whole genome shotgun (WGS) entry which is preliminary data.</text>
</comment>